<name>I6NCR7_ERECY</name>
<dbReference type="KEGG" id="erc:Ecym_5069"/>
<protein>
    <submittedName>
        <fullName evidence="1">Uncharacterized protein</fullName>
    </submittedName>
</protein>
<dbReference type="AlphaFoldDB" id="I6NCR7"/>
<proteinExistence type="predicted"/>
<dbReference type="GO" id="GO:1905348">
    <property type="term" value="C:endonuclease complex"/>
    <property type="evidence" value="ECO:0007669"/>
    <property type="project" value="EnsemblFungi"/>
</dbReference>
<dbReference type="EMBL" id="CP002501">
    <property type="protein sequence ID" value="AET39859.1"/>
    <property type="molecule type" value="Genomic_DNA"/>
</dbReference>
<reference evidence="1 2" key="1">
    <citation type="journal article" date="2011" name="G3 (Bethesda)">
        <title>Genome evolution in the Eremothecium clade of the Saccharomyces complex revealed by comparative genomics.</title>
        <authorList>
            <person name="Wendland J."/>
            <person name="Walther A."/>
        </authorList>
    </citation>
    <scope>NUCLEOTIDE SEQUENCE [LARGE SCALE GENOMIC DNA]</scope>
    <source>
        <strain evidence="2">CBS 270.75 / DBVPG 7215 / KCTC 17166 / NRRL Y-17582</strain>
    </source>
</reference>
<dbReference type="FunCoup" id="I6NCR7">
    <property type="interactions" value="64"/>
</dbReference>
<dbReference type="GO" id="GO:0000736">
    <property type="term" value="P:double-strand break repair via single-strand annealing, removal of nonhomologous ends"/>
    <property type="evidence" value="ECO:0007669"/>
    <property type="project" value="EnsemblFungi"/>
</dbReference>
<dbReference type="RefSeq" id="XP_003646676.1">
    <property type="nucleotide sequence ID" value="XM_003646628.1"/>
</dbReference>
<dbReference type="HOGENOM" id="CLU_091781_0_0_1"/>
<dbReference type="OMA" id="HKWELDI"/>
<keyword evidence="2" id="KW-1185">Reference proteome</keyword>
<dbReference type="GO" id="GO:0000405">
    <property type="term" value="F:bubble DNA binding"/>
    <property type="evidence" value="ECO:0007669"/>
    <property type="project" value="EnsemblFungi"/>
</dbReference>
<dbReference type="Proteomes" id="UP000006790">
    <property type="component" value="Chromosome 5"/>
</dbReference>
<dbReference type="STRING" id="931890.I6NCR7"/>
<dbReference type="eggNOG" id="ENOG502S0N2">
    <property type="taxonomic scope" value="Eukaryota"/>
</dbReference>
<dbReference type="InParanoid" id="I6NCR7"/>
<dbReference type="InterPro" id="IPR021624">
    <property type="entry name" value="Saw1"/>
</dbReference>
<dbReference type="Pfam" id="PF11561">
    <property type="entry name" value="Saw1"/>
    <property type="match status" value="1"/>
</dbReference>
<dbReference type="GeneID" id="11471695"/>
<evidence type="ECO:0000313" key="2">
    <source>
        <dbReference type="Proteomes" id="UP000006790"/>
    </source>
</evidence>
<evidence type="ECO:0000313" key="1">
    <source>
        <dbReference type="EMBL" id="AET39859.1"/>
    </source>
</evidence>
<dbReference type="GO" id="GO:0000403">
    <property type="term" value="F:Y-form DNA binding"/>
    <property type="evidence" value="ECO:0007669"/>
    <property type="project" value="EnsemblFungi"/>
</dbReference>
<accession>I6NCR7</accession>
<dbReference type="GO" id="GO:0070337">
    <property type="term" value="F:3'-flap-structured DNA binding"/>
    <property type="evidence" value="ECO:0007669"/>
    <property type="project" value="EnsemblFungi"/>
</dbReference>
<dbReference type="GO" id="GO:0070338">
    <property type="term" value="F:5'-flap-structured DNA binding"/>
    <property type="evidence" value="ECO:0007669"/>
    <property type="project" value="EnsemblFungi"/>
</dbReference>
<dbReference type="OrthoDB" id="4034365at2759"/>
<organism evidence="1 2">
    <name type="scientific">Eremothecium cymbalariae (strain CBS 270.75 / DBVPG 7215 / KCTC 17166 / NRRL Y-17582)</name>
    <name type="common">Yeast</name>
    <dbReference type="NCBI Taxonomy" id="931890"/>
    <lineage>
        <taxon>Eukaryota</taxon>
        <taxon>Fungi</taxon>
        <taxon>Dikarya</taxon>
        <taxon>Ascomycota</taxon>
        <taxon>Saccharomycotina</taxon>
        <taxon>Saccharomycetes</taxon>
        <taxon>Saccharomycetales</taxon>
        <taxon>Saccharomycetaceae</taxon>
        <taxon>Eremothecium</taxon>
    </lineage>
</organism>
<sequence length="280" mass="31647">MTPTLAVVKITPKTGLPIRIFINRKEVLSKHISGSARPIFEAPLLSNNAIVRLKSPSVRIHLSNEDSRDLCNELRDELLFIVHEFGSETIQNELLKKLKVGSAMDFQELMQVVKGNAGLQRNASRNDDNPLAGLEFHTTIIERIDKNKFTLLFKHNWEANIIICDIKRLVKWRKLLCWTAFVSNVSGIPLLSSQESPHIIVRGAVETTEPAAEILQESDEEDSSSRLILVNDDLANRQDLGDGEQKPVVEYNYEPLINLGSGIDVHVLQRPQRHRRQPLS</sequence>
<gene>
    <name evidence="1" type="ordered locus">Ecym_5069</name>
</gene>